<feature type="region of interest" description="Disordered" evidence="6">
    <location>
        <begin position="529"/>
        <end position="562"/>
    </location>
</feature>
<dbReference type="Pfam" id="PF00611">
    <property type="entry name" value="FCH"/>
    <property type="match status" value="1"/>
</dbReference>
<dbReference type="OrthoDB" id="19092at2759"/>
<evidence type="ECO:0000256" key="4">
    <source>
        <dbReference type="ARBA" id="ARBA00022553"/>
    </source>
</evidence>
<comment type="caution">
    <text evidence="8">The sequence shown here is derived from an EMBL/GenBank/DDBJ whole genome shotgun (WGS) entry which is preliminary data.</text>
</comment>
<feature type="compositionally biased region" description="Basic and acidic residues" evidence="6">
    <location>
        <begin position="359"/>
        <end position="375"/>
    </location>
</feature>
<evidence type="ECO:0000313" key="9">
    <source>
        <dbReference type="Proteomes" id="UP000605846"/>
    </source>
</evidence>
<dbReference type="Gene3D" id="1.20.1270.60">
    <property type="entry name" value="Arfaptin homology (AH) domain/BAR domain"/>
    <property type="match status" value="2"/>
</dbReference>
<feature type="domain" description="SH3" evidence="7">
    <location>
        <begin position="662"/>
        <end position="727"/>
    </location>
</feature>
<dbReference type="GO" id="GO:0005886">
    <property type="term" value="C:plasma membrane"/>
    <property type="evidence" value="ECO:0007669"/>
    <property type="project" value="TreeGrafter"/>
</dbReference>
<feature type="compositionally biased region" description="Polar residues" evidence="6">
    <location>
        <begin position="377"/>
        <end position="408"/>
    </location>
</feature>
<dbReference type="Proteomes" id="UP000605846">
    <property type="component" value="Unassembled WGS sequence"/>
</dbReference>
<feature type="compositionally biased region" description="Basic and acidic residues" evidence="6">
    <location>
        <begin position="296"/>
        <end position="315"/>
    </location>
</feature>
<dbReference type="CDD" id="cd00174">
    <property type="entry name" value="SH3"/>
    <property type="match status" value="1"/>
</dbReference>
<evidence type="ECO:0000256" key="6">
    <source>
        <dbReference type="SAM" id="MobiDB-lite"/>
    </source>
</evidence>
<sequence length="727" mass="80271">MVSNVVDDLSAESLSFASNFWGYDRRGMDALLGQVQASFDVLSRLQTIYYERAQLEQEFGQNLMALCASDEDEEEATEGLIYAMKSVNMELKKTGQSHIDLARRLKEQVASELDQWLIERGEAIDTVRDQYFRLHQSSTGPTTELQALEKEYHTTLTAIEDTVDQWNSSWKQTCDELELIEIQRIDFIMGNVWDYANLTTAQFMVQDEWCEKIRSSLETLDVKTELARYMHHRTGSTIPSVSDYILHALQTDTLELPPMKAKQLPPRPMSSVLGTMMGGTTTAAARVKRKPLPTLQERKKKENRGSLEELLDRLEISPSNKQNHDSGVPASSLACTTKTQREPEERDEEQIDKKKKKKNELEYGTRRLESSHELMRTLSQATSTLSNEPAQPCMQSAAPSSVPPTTQAGFIYHPPKSPRPSAQGLKKPDQQEQGQGQEPEDHHAIHPSHAFSMATTTTTTTTTPIPGTTIPSHYHHHFPPAPAPSPLPFSPSPSSQGWDVPVPMTFPPPSPTYGPVISSSLSNGGLLPSSLSSAPSPMMQAQDRTVHTPSSPMMLPSSSAQGRPYYAPSSPMMMMATTAGHPTNSTVIGPSSALPTSPLLPMLSPQPPAAAATTTTAAAAVSMSSCYPSPCPSPRMMTNQPSSSFSYPPATGLPFQLADGRPILQWARAKFDYFAQDEMEITFRRGTLLALYGLSPFEGWWMAEVWDESSQRWCGSGCVPGNFIRTL</sequence>
<feature type="compositionally biased region" description="Low complexity" evidence="6">
    <location>
        <begin position="458"/>
        <end position="472"/>
    </location>
</feature>
<evidence type="ECO:0000256" key="1">
    <source>
        <dbReference type="ARBA" id="ARBA00004496"/>
    </source>
</evidence>
<dbReference type="GO" id="GO:0030036">
    <property type="term" value="P:actin cytoskeleton organization"/>
    <property type="evidence" value="ECO:0007669"/>
    <property type="project" value="UniProtKB-ARBA"/>
</dbReference>
<reference evidence="8" key="1">
    <citation type="submission" date="2020-01" db="EMBL/GenBank/DDBJ databases">
        <title>Genome Sequencing of Three Apophysomyces-Like Fungal Strains Confirms a Novel Fungal Genus in the Mucoromycota with divergent Burkholderia-like Endosymbiotic Bacteria.</title>
        <authorList>
            <person name="Stajich J.E."/>
            <person name="Macias A.M."/>
            <person name="Carter-House D."/>
            <person name="Lovett B."/>
            <person name="Kasson L.R."/>
            <person name="Berry K."/>
            <person name="Grigoriev I."/>
            <person name="Chang Y."/>
            <person name="Spatafora J."/>
            <person name="Kasson M.T."/>
        </authorList>
    </citation>
    <scope>NUCLEOTIDE SEQUENCE</scope>
    <source>
        <strain evidence="8">NRRL A-21654</strain>
    </source>
</reference>
<keyword evidence="2 5" id="KW-0728">SH3 domain</keyword>
<dbReference type="InterPro" id="IPR027267">
    <property type="entry name" value="AH/BAR_dom_sf"/>
</dbReference>
<dbReference type="InterPro" id="IPR001060">
    <property type="entry name" value="FCH_dom"/>
</dbReference>
<comment type="subcellular location">
    <subcellularLocation>
        <location evidence="1">Cytoplasm</location>
    </subcellularLocation>
</comment>
<dbReference type="GO" id="GO:0032153">
    <property type="term" value="C:cell division site"/>
    <property type="evidence" value="ECO:0007669"/>
    <property type="project" value="TreeGrafter"/>
</dbReference>
<evidence type="ECO:0000256" key="2">
    <source>
        <dbReference type="ARBA" id="ARBA00022443"/>
    </source>
</evidence>
<dbReference type="InterPro" id="IPR036028">
    <property type="entry name" value="SH3-like_dom_sf"/>
</dbReference>
<feature type="compositionally biased region" description="Pro residues" evidence="6">
    <location>
        <begin position="479"/>
        <end position="491"/>
    </location>
</feature>
<organism evidence="8 9">
    <name type="scientific">Apophysomyces ossiformis</name>
    <dbReference type="NCBI Taxonomy" id="679940"/>
    <lineage>
        <taxon>Eukaryota</taxon>
        <taxon>Fungi</taxon>
        <taxon>Fungi incertae sedis</taxon>
        <taxon>Mucoromycota</taxon>
        <taxon>Mucoromycotina</taxon>
        <taxon>Mucoromycetes</taxon>
        <taxon>Mucorales</taxon>
        <taxon>Mucorineae</taxon>
        <taxon>Mucoraceae</taxon>
        <taxon>Apophysomyces</taxon>
    </lineage>
</organism>
<evidence type="ECO:0000259" key="7">
    <source>
        <dbReference type="PROSITE" id="PS50002"/>
    </source>
</evidence>
<keyword evidence="9" id="KW-1185">Reference proteome</keyword>
<evidence type="ECO:0000313" key="8">
    <source>
        <dbReference type="EMBL" id="KAF7729520.1"/>
    </source>
</evidence>
<feature type="region of interest" description="Disordered" evidence="6">
    <location>
        <begin position="458"/>
        <end position="495"/>
    </location>
</feature>
<proteinExistence type="predicted"/>
<dbReference type="AlphaFoldDB" id="A0A8H7ESK4"/>
<evidence type="ECO:0000256" key="3">
    <source>
        <dbReference type="ARBA" id="ARBA00022490"/>
    </source>
</evidence>
<protein>
    <recommendedName>
        <fullName evidence="7">SH3 domain-containing protein</fullName>
    </recommendedName>
</protein>
<dbReference type="EMBL" id="JABAYA010000024">
    <property type="protein sequence ID" value="KAF7729520.1"/>
    <property type="molecule type" value="Genomic_DNA"/>
</dbReference>
<name>A0A8H7ESK4_9FUNG</name>
<accession>A0A8H7ESK4</accession>
<dbReference type="GO" id="GO:0030864">
    <property type="term" value="C:cortical actin cytoskeleton"/>
    <property type="evidence" value="ECO:0007669"/>
    <property type="project" value="UniProtKB-ARBA"/>
</dbReference>
<dbReference type="SUPFAM" id="SSF103657">
    <property type="entry name" value="BAR/IMD domain-like"/>
    <property type="match status" value="1"/>
</dbReference>
<dbReference type="SUPFAM" id="SSF50044">
    <property type="entry name" value="SH3-domain"/>
    <property type="match status" value="1"/>
</dbReference>
<dbReference type="Gene3D" id="2.30.30.40">
    <property type="entry name" value="SH3 Domains"/>
    <property type="match status" value="1"/>
</dbReference>
<gene>
    <name evidence="8" type="ORF">EC973_004194</name>
</gene>
<feature type="compositionally biased region" description="Low complexity" evidence="6">
    <location>
        <begin position="549"/>
        <end position="562"/>
    </location>
</feature>
<dbReference type="InterPro" id="IPR001452">
    <property type="entry name" value="SH3_domain"/>
</dbReference>
<dbReference type="PANTHER" id="PTHR23065:SF7">
    <property type="entry name" value="NOSTRIN, ISOFORM H"/>
    <property type="match status" value="1"/>
</dbReference>
<keyword evidence="4" id="KW-0597">Phosphoprotein</keyword>
<dbReference type="PROSITE" id="PS50002">
    <property type="entry name" value="SH3"/>
    <property type="match status" value="1"/>
</dbReference>
<evidence type="ECO:0000256" key="5">
    <source>
        <dbReference type="PROSITE-ProRule" id="PRU00192"/>
    </source>
</evidence>
<feature type="region of interest" description="Disordered" evidence="6">
    <location>
        <begin position="281"/>
        <end position="443"/>
    </location>
</feature>
<dbReference type="PANTHER" id="PTHR23065">
    <property type="entry name" value="PROLINE-SERINE-THREONINE PHOSPHATASE INTERACTING PROTEIN 1"/>
    <property type="match status" value="1"/>
</dbReference>
<keyword evidence="3" id="KW-0963">Cytoplasm</keyword>